<dbReference type="EMBL" id="ABEU02000002">
    <property type="protein sequence ID" value="PNR60221.1"/>
    <property type="molecule type" value="Genomic_DNA"/>
</dbReference>
<dbReference type="AlphaFoldDB" id="A0A2K1L2I1"/>
<feature type="compositionally biased region" description="Basic and acidic residues" evidence="3">
    <location>
        <begin position="127"/>
        <end position="136"/>
    </location>
</feature>
<keyword evidence="2" id="KW-0804">Transcription</keyword>
<dbReference type="KEGG" id="ppp:112278713"/>
<dbReference type="OrthoDB" id="1902659at2759"/>
<name>A0A2K1L2I1_PHYPA</name>
<feature type="region of interest" description="Disordered" evidence="3">
    <location>
        <begin position="82"/>
        <end position="180"/>
    </location>
</feature>
<accession>A0A2K1L2I1</accession>
<dbReference type="Proteomes" id="UP000006727">
    <property type="component" value="Chromosome 2"/>
</dbReference>
<dbReference type="GO" id="GO:0006355">
    <property type="term" value="P:regulation of DNA-templated transcription"/>
    <property type="evidence" value="ECO:0000318"/>
    <property type="project" value="GO_Central"/>
</dbReference>
<dbReference type="GeneID" id="112278713"/>
<dbReference type="STRING" id="3218.A0A2K1L2I1"/>
<keyword evidence="1" id="KW-0805">Transcription regulation</keyword>
<feature type="region of interest" description="Disordered" evidence="3">
    <location>
        <begin position="377"/>
        <end position="419"/>
    </location>
</feature>
<evidence type="ECO:0000256" key="3">
    <source>
        <dbReference type="SAM" id="MobiDB-lite"/>
    </source>
</evidence>
<dbReference type="PANTHER" id="PTHR31636">
    <property type="entry name" value="OSJNBA0084A10.13 PROTEIN-RELATED"/>
    <property type="match status" value="1"/>
</dbReference>
<feature type="compositionally biased region" description="Low complexity" evidence="3">
    <location>
        <begin position="19"/>
        <end position="36"/>
    </location>
</feature>
<dbReference type="InterPro" id="IPR005202">
    <property type="entry name" value="TF_GRAS"/>
</dbReference>
<reference evidence="5" key="3">
    <citation type="submission" date="2020-12" db="UniProtKB">
        <authorList>
            <consortium name="EnsemblPlants"/>
        </authorList>
    </citation>
    <scope>IDENTIFICATION</scope>
</reference>
<dbReference type="Gramene" id="Pp3c2_21080V3.3">
    <property type="protein sequence ID" value="Pp3c2_21080V3.3"/>
    <property type="gene ID" value="Pp3c2_21080"/>
</dbReference>
<feature type="region of interest" description="Disordered" evidence="3">
    <location>
        <begin position="12"/>
        <end position="69"/>
    </location>
</feature>
<evidence type="ECO:0000256" key="1">
    <source>
        <dbReference type="ARBA" id="ARBA00023015"/>
    </source>
</evidence>
<proteinExistence type="predicted"/>
<dbReference type="PROSITE" id="PS50985">
    <property type="entry name" value="GRAS"/>
    <property type="match status" value="1"/>
</dbReference>
<feature type="compositionally biased region" description="Polar residues" evidence="3">
    <location>
        <begin position="106"/>
        <end position="123"/>
    </location>
</feature>
<dbReference type="RefSeq" id="XP_024368133.1">
    <property type="nucleotide sequence ID" value="XM_024512365.2"/>
</dbReference>
<dbReference type="PaxDb" id="3218-PP1S165_99V6.1"/>
<keyword evidence="6" id="KW-1185">Reference proteome</keyword>
<dbReference type="GO" id="GO:0043565">
    <property type="term" value="F:sequence-specific DNA binding"/>
    <property type="evidence" value="ECO:0000318"/>
    <property type="project" value="GO_Central"/>
</dbReference>
<feature type="compositionally biased region" description="Polar residues" evidence="3">
    <location>
        <begin position="86"/>
        <end position="95"/>
    </location>
</feature>
<reference evidence="4 6" key="2">
    <citation type="journal article" date="2018" name="Plant J.">
        <title>The Physcomitrella patens chromosome-scale assembly reveals moss genome structure and evolution.</title>
        <authorList>
            <person name="Lang D."/>
            <person name="Ullrich K.K."/>
            <person name="Murat F."/>
            <person name="Fuchs J."/>
            <person name="Jenkins J."/>
            <person name="Haas F.B."/>
            <person name="Piednoel M."/>
            <person name="Gundlach H."/>
            <person name="Van Bel M."/>
            <person name="Meyberg R."/>
            <person name="Vives C."/>
            <person name="Morata J."/>
            <person name="Symeonidi A."/>
            <person name="Hiss M."/>
            <person name="Muchero W."/>
            <person name="Kamisugi Y."/>
            <person name="Saleh O."/>
            <person name="Blanc G."/>
            <person name="Decker E.L."/>
            <person name="van Gessel N."/>
            <person name="Grimwood J."/>
            <person name="Hayes R.D."/>
            <person name="Graham S.W."/>
            <person name="Gunter L.E."/>
            <person name="McDaniel S.F."/>
            <person name="Hoernstein S.N.W."/>
            <person name="Larsson A."/>
            <person name="Li F.W."/>
            <person name="Perroud P.F."/>
            <person name="Phillips J."/>
            <person name="Ranjan P."/>
            <person name="Rokshar D.S."/>
            <person name="Rothfels C.J."/>
            <person name="Schneider L."/>
            <person name="Shu S."/>
            <person name="Stevenson D.W."/>
            <person name="Thummler F."/>
            <person name="Tillich M."/>
            <person name="Villarreal Aguilar J.C."/>
            <person name="Widiez T."/>
            <person name="Wong G.K."/>
            <person name="Wymore A."/>
            <person name="Zhang Y."/>
            <person name="Zimmer A.D."/>
            <person name="Quatrano R.S."/>
            <person name="Mayer K.F.X."/>
            <person name="Goodstein D."/>
            <person name="Casacuberta J.M."/>
            <person name="Vandepoele K."/>
            <person name="Reski R."/>
            <person name="Cuming A.C."/>
            <person name="Tuskan G.A."/>
            <person name="Maumus F."/>
            <person name="Salse J."/>
            <person name="Schmutz J."/>
            <person name="Rensing S.A."/>
        </authorList>
    </citation>
    <scope>NUCLEOTIDE SEQUENCE [LARGE SCALE GENOMIC DNA]</scope>
    <source>
        <strain evidence="5 6">cv. Gransden 2004</strain>
    </source>
</reference>
<evidence type="ECO:0000313" key="5">
    <source>
        <dbReference type="EnsemblPlants" id="Pp3c2_21080V3.1"/>
    </source>
</evidence>
<dbReference type="FunCoup" id="A0A2K1L2I1">
    <property type="interactions" value="429"/>
</dbReference>
<evidence type="ECO:0000256" key="2">
    <source>
        <dbReference type="ARBA" id="ARBA00023163"/>
    </source>
</evidence>
<dbReference type="Gramene" id="Pp3c2_21080V3.1">
    <property type="protein sequence ID" value="Pp3c2_21080V3.1"/>
    <property type="gene ID" value="Pp3c2_21080"/>
</dbReference>
<sequence>MLFTGELDEVFRLPAVKTGRSSSPSQPRSGVSSPHGAPGPGSSPGLSGSPSYRGVVGGNNRVLSPGKFMLKKGLEPRQIIERRGEQLSNTDTAGSPSFRRAGTTMWPDQTATTCEAEKSSGQWRSPRCGEDHRSEGEPGGFFHQHQNQSASNSPLCPGTPIRQHYPRTAPSTPLQGISSPDVKKCIAPMSEPRSVLDLTISPQQHQLPTIRATLPRRFRETFLDHNVAPVAAPSLSSSPRVLNFESCGSVSPISGPFPSQYGPSLAKTTTWAPDLATQGYPTSITTHKVEELSVLPTSQNYVQATTSSLDEWEAATTTSTQHNLRAKQWMASLMEDLRNGDYSTSAQETEECTTPFTPGVDSCSPHFLAFQRGHSSPCPSDYTGDDNPGGSGLEYLQVESPGGTPRGGGDGDVDDTHNSPAVVGHELVTLLIACAEAVSTQSLSLVNHLLPKLGELASPQGTAMQRVAAYFTEGLACRVAHLWPHIYQPLPIESSLNEEELQTAFHLLNHVVPYTKFAHFTANDIILQGFEGADRVHVIDFDVKQGLQWPALFQSLAVRECGPPSHIRITGIGECKEDLLETGDRLAEFAEEFNIPFTFHAVIDRLEDVRLWMLHVKENEAVAVNCISQLHRLLYDSGETIEGFLNLIGSTKPKVVAVVEQEGSHNSPQFEGRFLESLQYYSAVFDSLEANISRESSARVQVEQLFAREIRNILSCEGTDRMERHENISRWRSIMSRSGFVKVPLEDSAYTQALILLRMFDSDGYTLAEENGAVTLGWMEQPLLTASAWKPDKDFVPTGTSLVTNEKQRAV</sequence>
<feature type="compositionally biased region" description="Polar residues" evidence="3">
    <location>
        <begin position="144"/>
        <end position="154"/>
    </location>
</feature>
<dbReference type="EnsemblPlants" id="Pp3c2_21080V3.1">
    <property type="protein sequence ID" value="Pp3c2_21080V3.1"/>
    <property type="gene ID" value="Pp3c2_21080"/>
</dbReference>
<dbReference type="GO" id="GO:0005634">
    <property type="term" value="C:nucleus"/>
    <property type="evidence" value="ECO:0000318"/>
    <property type="project" value="GO_Central"/>
</dbReference>
<dbReference type="GO" id="GO:0003700">
    <property type="term" value="F:DNA-binding transcription factor activity"/>
    <property type="evidence" value="ECO:0000318"/>
    <property type="project" value="GO_Central"/>
</dbReference>
<protein>
    <submittedName>
        <fullName evidence="4 5">Uncharacterized protein</fullName>
    </submittedName>
</protein>
<dbReference type="EnsemblPlants" id="Pp3c2_21080V3.2">
    <property type="protein sequence ID" value="Pp3c2_21080V3.2"/>
    <property type="gene ID" value="Pp3c2_21080"/>
</dbReference>
<evidence type="ECO:0000313" key="6">
    <source>
        <dbReference type="Proteomes" id="UP000006727"/>
    </source>
</evidence>
<dbReference type="EnsemblPlants" id="Pp3c2_21080V3.3">
    <property type="protein sequence ID" value="Pp3c2_21080V3.3"/>
    <property type="gene ID" value="Pp3c2_21080"/>
</dbReference>
<evidence type="ECO:0000313" key="4">
    <source>
        <dbReference type="EMBL" id="PNR60221.1"/>
    </source>
</evidence>
<feature type="compositionally biased region" description="Polar residues" evidence="3">
    <location>
        <begin position="169"/>
        <end position="178"/>
    </location>
</feature>
<reference evidence="4 6" key="1">
    <citation type="journal article" date="2008" name="Science">
        <title>The Physcomitrella genome reveals evolutionary insights into the conquest of land by plants.</title>
        <authorList>
            <person name="Rensing S."/>
            <person name="Lang D."/>
            <person name="Zimmer A."/>
            <person name="Terry A."/>
            <person name="Salamov A."/>
            <person name="Shapiro H."/>
            <person name="Nishiyama T."/>
            <person name="Perroud P.-F."/>
            <person name="Lindquist E."/>
            <person name="Kamisugi Y."/>
            <person name="Tanahashi T."/>
            <person name="Sakakibara K."/>
            <person name="Fujita T."/>
            <person name="Oishi K."/>
            <person name="Shin-I T."/>
            <person name="Kuroki Y."/>
            <person name="Toyoda A."/>
            <person name="Suzuki Y."/>
            <person name="Hashimoto A."/>
            <person name="Yamaguchi K."/>
            <person name="Sugano A."/>
            <person name="Kohara Y."/>
            <person name="Fujiyama A."/>
            <person name="Anterola A."/>
            <person name="Aoki S."/>
            <person name="Ashton N."/>
            <person name="Barbazuk W.B."/>
            <person name="Barker E."/>
            <person name="Bennetzen J."/>
            <person name="Bezanilla M."/>
            <person name="Blankenship R."/>
            <person name="Cho S.H."/>
            <person name="Dutcher S."/>
            <person name="Estelle M."/>
            <person name="Fawcett J.A."/>
            <person name="Gundlach H."/>
            <person name="Hanada K."/>
            <person name="Heyl A."/>
            <person name="Hicks K.A."/>
            <person name="Hugh J."/>
            <person name="Lohr M."/>
            <person name="Mayer K."/>
            <person name="Melkozernov A."/>
            <person name="Murata T."/>
            <person name="Nelson D."/>
            <person name="Pils B."/>
            <person name="Prigge M."/>
            <person name="Reiss B."/>
            <person name="Renner T."/>
            <person name="Rombauts S."/>
            <person name="Rushton P."/>
            <person name="Sanderfoot A."/>
            <person name="Schween G."/>
            <person name="Shiu S.-H."/>
            <person name="Stueber K."/>
            <person name="Theodoulou F.L."/>
            <person name="Tu H."/>
            <person name="Van de Peer Y."/>
            <person name="Verrier P.J."/>
            <person name="Waters E."/>
            <person name="Wood A."/>
            <person name="Yang L."/>
            <person name="Cove D."/>
            <person name="Cuming A."/>
            <person name="Hasebe M."/>
            <person name="Lucas S."/>
            <person name="Mishler D.B."/>
            <person name="Reski R."/>
            <person name="Grigoriev I."/>
            <person name="Quatrano R.S."/>
            <person name="Boore J.L."/>
        </authorList>
    </citation>
    <scope>NUCLEOTIDE SEQUENCE [LARGE SCALE GENOMIC DNA]</scope>
    <source>
        <strain evidence="5 6">cv. Gransden 2004</strain>
    </source>
</reference>
<dbReference type="Gramene" id="Pp3c2_21080V3.2">
    <property type="protein sequence ID" value="Pp3c2_21080V3.2"/>
    <property type="gene ID" value="Pp3c2_21080"/>
</dbReference>
<gene>
    <name evidence="5" type="primary">LOC112278713</name>
    <name evidence="4" type="ORF">PHYPA_003014</name>
</gene>
<organism evidence="4">
    <name type="scientific">Physcomitrium patens</name>
    <name type="common">Spreading-leaved earth moss</name>
    <name type="synonym">Physcomitrella patens</name>
    <dbReference type="NCBI Taxonomy" id="3218"/>
    <lineage>
        <taxon>Eukaryota</taxon>
        <taxon>Viridiplantae</taxon>
        <taxon>Streptophyta</taxon>
        <taxon>Embryophyta</taxon>
        <taxon>Bryophyta</taxon>
        <taxon>Bryophytina</taxon>
        <taxon>Bryopsida</taxon>
        <taxon>Funariidae</taxon>
        <taxon>Funariales</taxon>
        <taxon>Funariaceae</taxon>
        <taxon>Physcomitrium</taxon>
    </lineage>
</organism>
<dbReference type="Pfam" id="PF03514">
    <property type="entry name" value="GRAS"/>
    <property type="match status" value="1"/>
</dbReference>
<dbReference type="RefSeq" id="XP_024368135.1">
    <property type="nucleotide sequence ID" value="XM_024512367.2"/>
</dbReference>